<dbReference type="Pfam" id="PF00730">
    <property type="entry name" value="HhH-GPD"/>
    <property type="match status" value="1"/>
</dbReference>
<keyword evidence="9 13" id="KW-0408">Iron</keyword>
<feature type="domain" description="HhH-GPD" evidence="14">
    <location>
        <begin position="46"/>
        <end position="196"/>
    </location>
</feature>
<keyword evidence="8" id="KW-0378">Hydrolase</keyword>
<evidence type="ECO:0000313" key="15">
    <source>
        <dbReference type="EMBL" id="MBC3804564.1"/>
    </source>
</evidence>
<evidence type="ECO:0000256" key="5">
    <source>
        <dbReference type="ARBA" id="ARBA00022485"/>
    </source>
</evidence>
<reference evidence="15 16" key="1">
    <citation type="journal article" date="2020" name="mSystems">
        <title>Defining Genomic and Predicted Metabolic Features of the Acetobacterium Genus.</title>
        <authorList>
            <person name="Ross D.E."/>
            <person name="Marshall C.W."/>
            <person name="Gulliver D."/>
            <person name="May H.D."/>
            <person name="Norman R.S."/>
        </authorList>
    </citation>
    <scope>NUCLEOTIDE SEQUENCE [LARGE SCALE GENOMIC DNA]</scope>
    <source>
        <strain evidence="15 16">DSM 8238</strain>
    </source>
</reference>
<keyword evidence="11" id="KW-0234">DNA repair</keyword>
<keyword evidence="5" id="KW-0004">4Fe-4S</keyword>
<dbReference type="InterPro" id="IPR000445">
    <property type="entry name" value="HhH_motif"/>
</dbReference>
<dbReference type="InterPro" id="IPR005760">
    <property type="entry name" value="A/G_AdeGlyc_MutY"/>
</dbReference>
<dbReference type="InterPro" id="IPR003265">
    <property type="entry name" value="HhH-GPD_domain"/>
</dbReference>
<dbReference type="Pfam" id="PF00633">
    <property type="entry name" value="HHH"/>
    <property type="match status" value="1"/>
</dbReference>
<comment type="similarity">
    <text evidence="2 13">Belongs to the Nth/MutY family.</text>
</comment>
<evidence type="ECO:0000256" key="11">
    <source>
        <dbReference type="ARBA" id="ARBA00023204"/>
    </source>
</evidence>
<dbReference type="PROSITE" id="PS00764">
    <property type="entry name" value="ENDONUCLEASE_III_1"/>
    <property type="match status" value="1"/>
</dbReference>
<evidence type="ECO:0000313" key="16">
    <source>
        <dbReference type="Proteomes" id="UP000603234"/>
    </source>
</evidence>
<dbReference type="InterPro" id="IPR029119">
    <property type="entry name" value="MutY_C"/>
</dbReference>
<dbReference type="NCBIfam" id="TIGR01084">
    <property type="entry name" value="mutY"/>
    <property type="match status" value="1"/>
</dbReference>
<evidence type="ECO:0000256" key="2">
    <source>
        <dbReference type="ARBA" id="ARBA00008343"/>
    </source>
</evidence>
<dbReference type="CDD" id="cd03431">
    <property type="entry name" value="NUDIX_DNA_Glycosylase_C-MutY"/>
    <property type="match status" value="1"/>
</dbReference>
<dbReference type="SUPFAM" id="SSF55811">
    <property type="entry name" value="Nudix"/>
    <property type="match status" value="1"/>
</dbReference>
<keyword evidence="6" id="KW-0479">Metal-binding</keyword>
<evidence type="ECO:0000256" key="10">
    <source>
        <dbReference type="ARBA" id="ARBA00023014"/>
    </source>
</evidence>
<dbReference type="PROSITE" id="PS01155">
    <property type="entry name" value="ENDONUCLEASE_III_2"/>
    <property type="match status" value="1"/>
</dbReference>
<accession>A0ABR6WVB0</accession>
<dbReference type="InterPro" id="IPR044298">
    <property type="entry name" value="MIG/MutY"/>
</dbReference>
<dbReference type="SMART" id="SM00478">
    <property type="entry name" value="ENDO3c"/>
    <property type="match status" value="1"/>
</dbReference>
<dbReference type="Proteomes" id="UP000603234">
    <property type="component" value="Unassembled WGS sequence"/>
</dbReference>
<keyword evidence="10" id="KW-0411">Iron-sulfur</keyword>
<comment type="caution">
    <text evidence="15">The sequence shown here is derived from an EMBL/GenBank/DDBJ whole genome shotgun (WGS) entry which is preliminary data.</text>
</comment>
<evidence type="ECO:0000256" key="12">
    <source>
        <dbReference type="ARBA" id="ARBA00023295"/>
    </source>
</evidence>
<evidence type="ECO:0000256" key="4">
    <source>
        <dbReference type="ARBA" id="ARBA00022023"/>
    </source>
</evidence>
<evidence type="ECO:0000256" key="3">
    <source>
        <dbReference type="ARBA" id="ARBA00012045"/>
    </source>
</evidence>
<dbReference type="SUPFAM" id="SSF48150">
    <property type="entry name" value="DNA-glycosylase"/>
    <property type="match status" value="1"/>
</dbReference>
<keyword evidence="12 13" id="KW-0326">Glycosidase</keyword>
<dbReference type="Gene3D" id="3.90.79.10">
    <property type="entry name" value="Nucleoside Triphosphate Pyrophosphohydrolase"/>
    <property type="match status" value="1"/>
</dbReference>
<evidence type="ECO:0000256" key="13">
    <source>
        <dbReference type="RuleBase" id="RU365096"/>
    </source>
</evidence>
<keyword evidence="7 13" id="KW-0227">DNA damage</keyword>
<dbReference type="EMBL" id="WJBC01000011">
    <property type="protein sequence ID" value="MBC3804564.1"/>
    <property type="molecule type" value="Genomic_DNA"/>
</dbReference>
<sequence>MLNTDNNRHLINILQLDLLNWFKTAKRNLPFRQTKDPYSIWISEIMAQQTQIDTLIPYYNRFIDRFPDVISLAAASEDDVIKAWEGLGYYSRARNLHQAAKMIVADSNGIFPNRFDQLIKLPGIGPYTGGAIASIAFNEKVSAVDGNVLRVISRYCNSFDDIGAAKTKKSMTQWIESILPAAAGDFNEALMELGALVCTPQSPKCLLCPIRCGCQSFSSGTTDQIPVKKKKQKQITKKMEVGIVKQNGGLFFIRRPESGLLSGMWSFPIAETAAGNGNDIKKKLGDYFPALSDPVFIGESRHVFSHIIWEMTVYGFNLAGMVGETADIPYAQTAADVSEDQTGRTQFKPLSAVDDLALPIAFSKLLTLIKDF</sequence>
<gene>
    <name evidence="15" type="primary">mutY</name>
    <name evidence="15" type="ORF">GH808_08980</name>
</gene>
<keyword evidence="16" id="KW-1185">Reference proteome</keyword>
<comment type="function">
    <text evidence="13">Adenine glycosylase active on G-A mispairs.</text>
</comment>
<dbReference type="InterPro" id="IPR015797">
    <property type="entry name" value="NUDIX_hydrolase-like_dom_sf"/>
</dbReference>
<dbReference type="InterPro" id="IPR023170">
    <property type="entry name" value="HhH_base_excis_C"/>
</dbReference>
<proteinExistence type="inferred from homology"/>
<dbReference type="EC" id="3.2.2.31" evidence="3 13"/>
<name>A0ABR6WVB0_9FIRM</name>
<comment type="catalytic activity">
    <reaction evidence="1 13">
        <text>Hydrolyzes free adenine bases from 7,8-dihydro-8-oxoguanine:adenine mismatched double-stranded DNA, leaving an apurinic site.</text>
        <dbReference type="EC" id="3.2.2.31"/>
    </reaction>
</comment>
<evidence type="ECO:0000256" key="6">
    <source>
        <dbReference type="ARBA" id="ARBA00022723"/>
    </source>
</evidence>
<dbReference type="InterPro" id="IPR004035">
    <property type="entry name" value="Endouclease-III_FeS-bd_BS"/>
</dbReference>
<dbReference type="PANTHER" id="PTHR42944">
    <property type="entry name" value="ADENINE DNA GLYCOSYLASE"/>
    <property type="match status" value="1"/>
</dbReference>
<evidence type="ECO:0000256" key="7">
    <source>
        <dbReference type="ARBA" id="ARBA00022763"/>
    </source>
</evidence>
<dbReference type="PANTHER" id="PTHR42944:SF1">
    <property type="entry name" value="ADENINE DNA GLYCOSYLASE"/>
    <property type="match status" value="1"/>
</dbReference>
<evidence type="ECO:0000256" key="9">
    <source>
        <dbReference type="ARBA" id="ARBA00023004"/>
    </source>
</evidence>
<protein>
    <recommendedName>
        <fullName evidence="4 13">Adenine DNA glycosylase</fullName>
        <ecNumber evidence="3 13">3.2.2.31</ecNumber>
    </recommendedName>
</protein>
<dbReference type="Pfam" id="PF14815">
    <property type="entry name" value="NUDIX_4"/>
    <property type="match status" value="1"/>
</dbReference>
<organism evidence="15 16">
    <name type="scientific">Acetobacterium fimetarium</name>
    <dbReference type="NCBI Taxonomy" id="52691"/>
    <lineage>
        <taxon>Bacteria</taxon>
        <taxon>Bacillati</taxon>
        <taxon>Bacillota</taxon>
        <taxon>Clostridia</taxon>
        <taxon>Eubacteriales</taxon>
        <taxon>Eubacteriaceae</taxon>
        <taxon>Acetobacterium</taxon>
    </lineage>
</organism>
<dbReference type="Gene3D" id="1.10.340.30">
    <property type="entry name" value="Hypothetical protein, domain 2"/>
    <property type="match status" value="1"/>
</dbReference>
<dbReference type="Gene3D" id="1.10.1670.10">
    <property type="entry name" value="Helix-hairpin-Helix base-excision DNA repair enzymes (C-terminal)"/>
    <property type="match status" value="1"/>
</dbReference>
<dbReference type="CDD" id="cd00056">
    <property type="entry name" value="ENDO3c"/>
    <property type="match status" value="1"/>
</dbReference>
<dbReference type="InterPro" id="IPR004036">
    <property type="entry name" value="Endonuclease-III-like_CS2"/>
</dbReference>
<evidence type="ECO:0000256" key="1">
    <source>
        <dbReference type="ARBA" id="ARBA00000843"/>
    </source>
</evidence>
<dbReference type="RefSeq" id="WP_186842447.1">
    <property type="nucleotide sequence ID" value="NZ_WJBC01000011.1"/>
</dbReference>
<dbReference type="InterPro" id="IPR011257">
    <property type="entry name" value="DNA_glycosylase"/>
</dbReference>
<evidence type="ECO:0000259" key="14">
    <source>
        <dbReference type="SMART" id="SM00478"/>
    </source>
</evidence>
<evidence type="ECO:0000256" key="8">
    <source>
        <dbReference type="ARBA" id="ARBA00022801"/>
    </source>
</evidence>
<comment type="cofactor">
    <cofactor evidence="13">
        <name>[4Fe-4S] cluster</name>
        <dbReference type="ChEBI" id="CHEBI:49883"/>
    </cofactor>
    <text evidence="13">Binds 1 [4Fe-4S] cluster.</text>
</comment>